<comment type="caution">
    <text evidence="2">The sequence shown here is derived from an EMBL/GenBank/DDBJ whole genome shotgun (WGS) entry which is preliminary data.</text>
</comment>
<name>A0AB38FQR5_9ENTR</name>
<organism evidence="2 3">
    <name type="scientific">Yokenella regensburgei</name>
    <dbReference type="NCBI Taxonomy" id="158877"/>
    <lineage>
        <taxon>Bacteria</taxon>
        <taxon>Pseudomonadati</taxon>
        <taxon>Pseudomonadota</taxon>
        <taxon>Gammaproteobacteria</taxon>
        <taxon>Enterobacterales</taxon>
        <taxon>Enterobacteriaceae</taxon>
        <taxon>Yokenella</taxon>
    </lineage>
</organism>
<reference evidence="2 3" key="1">
    <citation type="submission" date="2018-06" db="EMBL/GenBank/DDBJ databases">
        <authorList>
            <consortium name="Pathogen Informatics"/>
            <person name="Doyle S."/>
        </authorList>
    </citation>
    <scope>NUCLEOTIDE SEQUENCE [LARGE SCALE GENOMIC DNA]</scope>
    <source>
        <strain evidence="2 3">NCTC11967</strain>
    </source>
</reference>
<accession>A0AB38FQR5</accession>
<keyword evidence="1" id="KW-0472">Membrane</keyword>
<gene>
    <name evidence="2" type="ORF">NCTC11967_00204</name>
</gene>
<proteinExistence type="predicted"/>
<dbReference type="AlphaFoldDB" id="A0AB38FQR5"/>
<protein>
    <submittedName>
        <fullName evidence="2">Uncharacterized protein</fullName>
    </submittedName>
</protein>
<evidence type="ECO:0000256" key="1">
    <source>
        <dbReference type="SAM" id="Phobius"/>
    </source>
</evidence>
<feature type="transmembrane region" description="Helical" evidence="1">
    <location>
        <begin position="9"/>
        <end position="27"/>
    </location>
</feature>
<evidence type="ECO:0000313" key="3">
    <source>
        <dbReference type="Proteomes" id="UP000251313"/>
    </source>
</evidence>
<sequence length="30" mass="3484">MKLTQIRELFVLLLALSIIAGFSVNWMQTF</sequence>
<dbReference type="Proteomes" id="UP000251313">
    <property type="component" value="Unassembled WGS sequence"/>
</dbReference>
<evidence type="ECO:0000313" key="2">
    <source>
        <dbReference type="EMBL" id="SQA59841.1"/>
    </source>
</evidence>
<dbReference type="EMBL" id="UAVL01000001">
    <property type="protein sequence ID" value="SQA59841.1"/>
    <property type="molecule type" value="Genomic_DNA"/>
</dbReference>
<keyword evidence="1" id="KW-1133">Transmembrane helix</keyword>
<keyword evidence="1" id="KW-0812">Transmembrane</keyword>